<name>A0A2P4PM74_RHIID</name>
<gene>
    <name evidence="2" type="ORF">GLOIN_2v1656708</name>
</gene>
<evidence type="ECO:0000313" key="2">
    <source>
        <dbReference type="EMBL" id="POG66475.1"/>
    </source>
</evidence>
<accession>A0A2P4PM74</accession>
<feature type="transmembrane region" description="Helical" evidence="1">
    <location>
        <begin position="29"/>
        <end position="52"/>
    </location>
</feature>
<feature type="non-terminal residue" evidence="2">
    <location>
        <position position="1"/>
    </location>
</feature>
<keyword evidence="3" id="KW-1185">Reference proteome</keyword>
<keyword evidence="1" id="KW-0472">Membrane</keyword>
<reference evidence="2 3" key="1">
    <citation type="journal article" date="2013" name="Proc. Natl. Acad. Sci. U.S.A.">
        <title>Genome of an arbuscular mycorrhizal fungus provides insight into the oldest plant symbiosis.</title>
        <authorList>
            <person name="Tisserant E."/>
            <person name="Malbreil M."/>
            <person name="Kuo A."/>
            <person name="Kohler A."/>
            <person name="Symeonidi A."/>
            <person name="Balestrini R."/>
            <person name="Charron P."/>
            <person name="Duensing N."/>
            <person name="Frei Dit Frey N."/>
            <person name="Gianinazzi-Pearson V."/>
            <person name="Gilbert L.B."/>
            <person name="Handa Y."/>
            <person name="Herr J.R."/>
            <person name="Hijri M."/>
            <person name="Koul R."/>
            <person name="Kawaguchi M."/>
            <person name="Krajinski F."/>
            <person name="Lammers P.J."/>
            <person name="Masclaux F.G."/>
            <person name="Murat C."/>
            <person name="Morin E."/>
            <person name="Ndikumana S."/>
            <person name="Pagni M."/>
            <person name="Petitpierre D."/>
            <person name="Requena N."/>
            <person name="Rosikiewicz P."/>
            <person name="Riley R."/>
            <person name="Saito K."/>
            <person name="San Clemente H."/>
            <person name="Shapiro H."/>
            <person name="van Tuinen D."/>
            <person name="Becard G."/>
            <person name="Bonfante P."/>
            <person name="Paszkowski U."/>
            <person name="Shachar-Hill Y.Y."/>
            <person name="Tuskan G.A."/>
            <person name="Young P.W."/>
            <person name="Sanders I.R."/>
            <person name="Henrissat B."/>
            <person name="Rensing S.A."/>
            <person name="Grigoriev I.V."/>
            <person name="Corradi N."/>
            <person name="Roux C."/>
            <person name="Martin F."/>
        </authorList>
    </citation>
    <scope>NUCLEOTIDE SEQUENCE [LARGE SCALE GENOMIC DNA]</scope>
    <source>
        <strain evidence="2 3">DAOM 197198</strain>
    </source>
</reference>
<reference evidence="2 3" key="2">
    <citation type="journal article" date="2018" name="New Phytol.">
        <title>High intraspecific genome diversity in the model arbuscular mycorrhizal symbiont Rhizophagus irregularis.</title>
        <authorList>
            <person name="Chen E.C.H."/>
            <person name="Morin E."/>
            <person name="Beaudet D."/>
            <person name="Noel J."/>
            <person name="Yildirir G."/>
            <person name="Ndikumana S."/>
            <person name="Charron P."/>
            <person name="St-Onge C."/>
            <person name="Giorgi J."/>
            <person name="Kruger M."/>
            <person name="Marton T."/>
            <person name="Ropars J."/>
            <person name="Grigoriev I.V."/>
            <person name="Hainaut M."/>
            <person name="Henrissat B."/>
            <person name="Roux C."/>
            <person name="Martin F."/>
            <person name="Corradi N."/>
        </authorList>
    </citation>
    <scope>NUCLEOTIDE SEQUENCE [LARGE SCALE GENOMIC DNA]</scope>
    <source>
        <strain evidence="2 3">DAOM 197198</strain>
    </source>
</reference>
<keyword evidence="1" id="KW-0812">Transmembrane</keyword>
<feature type="transmembrane region" description="Helical" evidence="1">
    <location>
        <begin position="5"/>
        <end position="23"/>
    </location>
</feature>
<comment type="caution">
    <text evidence="2">The sequence shown here is derived from an EMBL/GenBank/DDBJ whole genome shotgun (WGS) entry which is preliminary data.</text>
</comment>
<dbReference type="Proteomes" id="UP000018888">
    <property type="component" value="Unassembled WGS sequence"/>
</dbReference>
<dbReference type="AlphaFoldDB" id="A0A2P4PM74"/>
<protein>
    <submittedName>
        <fullName evidence="2">Uncharacterized protein</fullName>
    </submittedName>
</protein>
<keyword evidence="1" id="KW-1133">Transmembrane helix</keyword>
<evidence type="ECO:0000313" key="3">
    <source>
        <dbReference type="Proteomes" id="UP000018888"/>
    </source>
</evidence>
<evidence type="ECO:0000256" key="1">
    <source>
        <dbReference type="SAM" id="Phobius"/>
    </source>
</evidence>
<feature type="non-terminal residue" evidence="2">
    <location>
        <position position="61"/>
    </location>
</feature>
<organism evidence="2 3">
    <name type="scientific">Rhizophagus irregularis (strain DAOM 181602 / DAOM 197198 / MUCL 43194)</name>
    <name type="common">Arbuscular mycorrhizal fungus</name>
    <name type="synonym">Glomus intraradices</name>
    <dbReference type="NCBI Taxonomy" id="747089"/>
    <lineage>
        <taxon>Eukaryota</taxon>
        <taxon>Fungi</taxon>
        <taxon>Fungi incertae sedis</taxon>
        <taxon>Mucoromycota</taxon>
        <taxon>Glomeromycotina</taxon>
        <taxon>Glomeromycetes</taxon>
        <taxon>Glomerales</taxon>
        <taxon>Glomeraceae</taxon>
        <taxon>Rhizophagus</taxon>
    </lineage>
</organism>
<sequence>IPHLFIIIFFNRSLFVFLFPIYVKKIHGVILLVLDVILIVITQLVRLSFLVLQMLNGYRIR</sequence>
<proteinExistence type="predicted"/>
<dbReference type="EMBL" id="AUPC02000190">
    <property type="protein sequence ID" value="POG66475.1"/>
    <property type="molecule type" value="Genomic_DNA"/>
</dbReference>